<comment type="caution">
    <text evidence="1">The sequence shown here is derived from an EMBL/GenBank/DDBJ whole genome shotgun (WGS) entry which is preliminary data.</text>
</comment>
<accession>A0A5M6IVE7</accession>
<reference evidence="1 2" key="1">
    <citation type="submission" date="2019-09" db="EMBL/GenBank/DDBJ databases">
        <title>Genome sequence of Rhodovastum atsumiense, a diverse member of the Acetobacteraceae family of non-sulfur purple photosynthetic bacteria.</title>
        <authorList>
            <person name="Meyer T."/>
            <person name="Kyndt J."/>
        </authorList>
    </citation>
    <scope>NUCLEOTIDE SEQUENCE [LARGE SCALE GENOMIC DNA]</scope>
    <source>
        <strain evidence="1 2">DSM 21279</strain>
    </source>
</reference>
<evidence type="ECO:0000313" key="2">
    <source>
        <dbReference type="Proteomes" id="UP000325255"/>
    </source>
</evidence>
<sequence>MVCTRELYESSSGDRWLLVSAPDTGRVFVRHEPNAASGGRSIEVGIGDFLARGGQGPEHQALLHLIGSLTETAE</sequence>
<proteinExistence type="predicted"/>
<keyword evidence="2" id="KW-1185">Reference proteome</keyword>
<dbReference type="Proteomes" id="UP000325255">
    <property type="component" value="Unassembled WGS sequence"/>
</dbReference>
<dbReference type="AlphaFoldDB" id="A0A5M6IVE7"/>
<gene>
    <name evidence="1" type="ORF">F1189_10295</name>
</gene>
<dbReference type="OrthoDB" id="7869524at2"/>
<name>A0A5M6IVE7_9PROT</name>
<protein>
    <submittedName>
        <fullName evidence="1">Uncharacterized protein</fullName>
    </submittedName>
</protein>
<dbReference type="EMBL" id="VWPK01000013">
    <property type="protein sequence ID" value="KAA5612283.1"/>
    <property type="molecule type" value="Genomic_DNA"/>
</dbReference>
<evidence type="ECO:0000313" key="1">
    <source>
        <dbReference type="EMBL" id="KAA5612283.1"/>
    </source>
</evidence>
<organism evidence="1 2">
    <name type="scientific">Rhodovastum atsumiense</name>
    <dbReference type="NCBI Taxonomy" id="504468"/>
    <lineage>
        <taxon>Bacteria</taxon>
        <taxon>Pseudomonadati</taxon>
        <taxon>Pseudomonadota</taxon>
        <taxon>Alphaproteobacteria</taxon>
        <taxon>Acetobacterales</taxon>
        <taxon>Acetobacteraceae</taxon>
        <taxon>Rhodovastum</taxon>
    </lineage>
</organism>